<name>A0A6C0H6U0_9ZZZZ</name>
<dbReference type="EMBL" id="MN739889">
    <property type="protein sequence ID" value="QHT76090.1"/>
    <property type="molecule type" value="Genomic_DNA"/>
</dbReference>
<proteinExistence type="predicted"/>
<reference evidence="1" key="1">
    <citation type="journal article" date="2020" name="Nature">
        <title>Giant virus diversity and host interactions through global metagenomics.</title>
        <authorList>
            <person name="Schulz F."/>
            <person name="Roux S."/>
            <person name="Paez-Espino D."/>
            <person name="Jungbluth S."/>
            <person name="Walsh D.A."/>
            <person name="Denef V.J."/>
            <person name="McMahon K.D."/>
            <person name="Konstantinidis K.T."/>
            <person name="Eloe-Fadrosh E.A."/>
            <person name="Kyrpides N.C."/>
            <person name="Woyke T."/>
        </authorList>
    </citation>
    <scope>NUCLEOTIDE SEQUENCE</scope>
    <source>
        <strain evidence="1">GVMAG-M-3300023179-73</strain>
    </source>
</reference>
<protein>
    <submittedName>
        <fullName evidence="1">Uncharacterized protein</fullName>
    </submittedName>
</protein>
<evidence type="ECO:0000313" key="1">
    <source>
        <dbReference type="EMBL" id="QHT76090.1"/>
    </source>
</evidence>
<dbReference type="AlphaFoldDB" id="A0A6C0H6U0"/>
<sequence length="313" mass="33974">MGAGGSGVDPGEFEKLKNKVGSLDASVSSLNVLKTQVSDVSKAAASAIKYDDLALAITNNDTNKNSLATAIASNPNKLGDALATSIGSNTTVIQSLQDKLGSNNVFQTAIADTLSSDKYKVKFQGPRGADGNIGDAGALKSNLFDQSLTIWCADGELCKLPSGKKGIDWGYGASKIYDDGQLRINSDDNIHFNINNNEKMHINNDRVRIPVLETDRINIGGWNIRQDGDHLVFRRGDADAGDNQPHLRMAQDGNLWVSRSIRRGWVADGLGDLYNRTNILKDRLNTHQHQFRKYAAVEKGEGTTWGTRDANAW</sequence>
<organism evidence="1">
    <name type="scientific">viral metagenome</name>
    <dbReference type="NCBI Taxonomy" id="1070528"/>
    <lineage>
        <taxon>unclassified sequences</taxon>
        <taxon>metagenomes</taxon>
        <taxon>organismal metagenomes</taxon>
    </lineage>
</organism>
<accession>A0A6C0H6U0</accession>